<name>A0A919NDX2_9ACTN</name>
<dbReference type="RefSeq" id="WP_203684766.1">
    <property type="nucleotide sequence ID" value="NZ_BOMW01000087.1"/>
</dbReference>
<feature type="chain" id="PRO_5038678712" evidence="2">
    <location>
        <begin position="23"/>
        <end position="84"/>
    </location>
</feature>
<proteinExistence type="predicted"/>
<evidence type="ECO:0000313" key="4">
    <source>
        <dbReference type="Proteomes" id="UP000629619"/>
    </source>
</evidence>
<organism evidence="3 4">
    <name type="scientific">Actinoplanes siamensis</name>
    <dbReference type="NCBI Taxonomy" id="1223317"/>
    <lineage>
        <taxon>Bacteria</taxon>
        <taxon>Bacillati</taxon>
        <taxon>Actinomycetota</taxon>
        <taxon>Actinomycetes</taxon>
        <taxon>Micromonosporales</taxon>
        <taxon>Micromonosporaceae</taxon>
        <taxon>Actinoplanes</taxon>
    </lineage>
</organism>
<accession>A0A919NDX2</accession>
<keyword evidence="4" id="KW-1185">Reference proteome</keyword>
<reference evidence="3" key="1">
    <citation type="submission" date="2021-01" db="EMBL/GenBank/DDBJ databases">
        <title>Whole genome shotgun sequence of Actinoplanes siamensis NBRC 109076.</title>
        <authorList>
            <person name="Komaki H."/>
            <person name="Tamura T."/>
        </authorList>
    </citation>
    <scope>NUCLEOTIDE SEQUENCE</scope>
    <source>
        <strain evidence="3">NBRC 109076</strain>
    </source>
</reference>
<sequence length="84" mass="8568">MRSSVARIVTVAVAAVFGTALALTGASVALADDATHAAGSTVVASTTEDTWPWTSPADAAADDDTWPWTSSTDASANADTWPWT</sequence>
<comment type="caution">
    <text evidence="3">The sequence shown here is derived from an EMBL/GenBank/DDBJ whole genome shotgun (WGS) entry which is preliminary data.</text>
</comment>
<gene>
    <name evidence="3" type="ORF">Asi03nite_70000</name>
</gene>
<feature type="signal peptide" evidence="2">
    <location>
        <begin position="1"/>
        <end position="22"/>
    </location>
</feature>
<dbReference type="Proteomes" id="UP000629619">
    <property type="component" value="Unassembled WGS sequence"/>
</dbReference>
<evidence type="ECO:0000256" key="1">
    <source>
        <dbReference type="SAM" id="MobiDB-lite"/>
    </source>
</evidence>
<dbReference type="EMBL" id="BOMW01000087">
    <property type="protein sequence ID" value="GIF09462.1"/>
    <property type="molecule type" value="Genomic_DNA"/>
</dbReference>
<feature type="compositionally biased region" description="Low complexity" evidence="1">
    <location>
        <begin position="66"/>
        <end position="76"/>
    </location>
</feature>
<protein>
    <submittedName>
        <fullName evidence="3">Uncharacterized protein</fullName>
    </submittedName>
</protein>
<dbReference type="AlphaFoldDB" id="A0A919NDX2"/>
<evidence type="ECO:0000313" key="3">
    <source>
        <dbReference type="EMBL" id="GIF09462.1"/>
    </source>
</evidence>
<feature type="region of interest" description="Disordered" evidence="1">
    <location>
        <begin position="44"/>
        <end position="84"/>
    </location>
</feature>
<feature type="compositionally biased region" description="Low complexity" evidence="1">
    <location>
        <begin position="50"/>
        <end position="59"/>
    </location>
</feature>
<evidence type="ECO:0000256" key="2">
    <source>
        <dbReference type="SAM" id="SignalP"/>
    </source>
</evidence>
<keyword evidence="2" id="KW-0732">Signal</keyword>